<dbReference type="Proteomes" id="UP000004318">
    <property type="component" value="Unassembled WGS sequence"/>
</dbReference>
<proteinExistence type="predicted"/>
<protein>
    <submittedName>
        <fullName evidence="1">Uncharacterized protein</fullName>
    </submittedName>
</protein>
<organism evidence="1 2">
    <name type="scientific">Pseudooceanicola batsensis (strain ATCC BAA-863 / DSM 15984 / KCTC 12145 / HTCC2597)</name>
    <name type="common">Oceanicola batsensis</name>
    <dbReference type="NCBI Taxonomy" id="252305"/>
    <lineage>
        <taxon>Bacteria</taxon>
        <taxon>Pseudomonadati</taxon>
        <taxon>Pseudomonadota</taxon>
        <taxon>Alphaproteobacteria</taxon>
        <taxon>Rhodobacterales</taxon>
        <taxon>Paracoccaceae</taxon>
        <taxon>Pseudooceanicola</taxon>
    </lineage>
</organism>
<reference evidence="1 2" key="1">
    <citation type="journal article" date="2010" name="J. Bacteriol.">
        <title>Genome sequences of Oceanicola granulosus HTCC2516(T) and Oceanicola batsensis HTCC2597(TDelta).</title>
        <authorList>
            <person name="Thrash J.C."/>
            <person name="Cho J.C."/>
            <person name="Vergin K.L."/>
            <person name="Giovannoni S.J."/>
        </authorList>
    </citation>
    <scope>NUCLEOTIDE SEQUENCE [LARGE SCALE GENOMIC DNA]</scope>
    <source>
        <strain evidence="2">ATCC BAA-863 / DSM 15984 / KCTC 12145 / HTCC2597</strain>
    </source>
</reference>
<accession>A3U3M1</accession>
<gene>
    <name evidence="1" type="ORF">OB2597_04445</name>
</gene>
<dbReference type="EMBL" id="AAMO01000016">
    <property type="protein sequence ID" value="EAQ01223.1"/>
    <property type="molecule type" value="Genomic_DNA"/>
</dbReference>
<dbReference type="HOGENOM" id="CLU_3426624_0_0_5"/>
<comment type="caution">
    <text evidence="1">The sequence shown here is derived from an EMBL/GenBank/DDBJ whole genome shotgun (WGS) entry which is preliminary data.</text>
</comment>
<evidence type="ECO:0000313" key="2">
    <source>
        <dbReference type="Proteomes" id="UP000004318"/>
    </source>
</evidence>
<evidence type="ECO:0000313" key="1">
    <source>
        <dbReference type="EMBL" id="EAQ01223.1"/>
    </source>
</evidence>
<name>A3U3M1_PSEBH</name>
<sequence length="21" mass="2495">MISQQATMQQMMMRHVFMPPA</sequence>
<keyword evidence="2" id="KW-1185">Reference proteome</keyword>
<dbReference type="AlphaFoldDB" id="A3U3M1"/>